<dbReference type="EC" id="2.5.1.60" evidence="2 9"/>
<dbReference type="GO" id="GO:0005968">
    <property type="term" value="C:Rab-protein geranylgeranyltransferase complex"/>
    <property type="evidence" value="ECO:0007669"/>
    <property type="project" value="TreeGrafter"/>
</dbReference>
<evidence type="ECO:0000256" key="9">
    <source>
        <dbReference type="RuleBase" id="RU367120"/>
    </source>
</evidence>
<keyword evidence="4 9" id="KW-0637">Prenyltransferase</keyword>
<evidence type="ECO:0000256" key="3">
    <source>
        <dbReference type="ARBA" id="ARBA00014772"/>
    </source>
</evidence>
<dbReference type="EMBL" id="GL349489">
    <property type="protein sequence ID" value="KNC54436.1"/>
    <property type="molecule type" value="Genomic_DNA"/>
</dbReference>
<evidence type="ECO:0000256" key="4">
    <source>
        <dbReference type="ARBA" id="ARBA00022602"/>
    </source>
</evidence>
<organism evidence="10 11">
    <name type="scientific">Thecamonas trahens ATCC 50062</name>
    <dbReference type="NCBI Taxonomy" id="461836"/>
    <lineage>
        <taxon>Eukaryota</taxon>
        <taxon>Apusozoa</taxon>
        <taxon>Apusomonadida</taxon>
        <taxon>Apusomonadidae</taxon>
        <taxon>Thecamonas</taxon>
    </lineage>
</organism>
<comment type="similarity">
    <text evidence="1 9">Belongs to the protein prenyltransferase subunit alpha family.</text>
</comment>
<dbReference type="PANTHER" id="PTHR11129">
    <property type="entry name" value="PROTEIN FARNESYLTRANSFERASE ALPHA SUBUNIT/RAB GERANYLGERANYL TRANSFERASE ALPHA SUBUNIT"/>
    <property type="match status" value="1"/>
</dbReference>
<dbReference type="InterPro" id="IPR002088">
    <property type="entry name" value="Prenyl_trans_a"/>
</dbReference>
<reference evidence="10 11" key="1">
    <citation type="submission" date="2010-05" db="EMBL/GenBank/DDBJ databases">
        <title>The Genome Sequence of Thecamonas trahens ATCC 50062.</title>
        <authorList>
            <consortium name="The Broad Institute Genome Sequencing Platform"/>
            <person name="Russ C."/>
            <person name="Cuomo C."/>
            <person name="Shea T."/>
            <person name="Young S.K."/>
            <person name="Zeng Q."/>
            <person name="Koehrsen M."/>
            <person name="Haas B."/>
            <person name="Borodovsky M."/>
            <person name="Guigo R."/>
            <person name="Alvarado L."/>
            <person name="Berlin A."/>
            <person name="Bochicchio J."/>
            <person name="Borenstein D."/>
            <person name="Chapman S."/>
            <person name="Chen Z."/>
            <person name="Freedman E."/>
            <person name="Gellesch M."/>
            <person name="Goldberg J."/>
            <person name="Griggs A."/>
            <person name="Gujja S."/>
            <person name="Heilman E."/>
            <person name="Heiman D."/>
            <person name="Hepburn T."/>
            <person name="Howarth C."/>
            <person name="Jen D."/>
            <person name="Larson L."/>
            <person name="Mehta T."/>
            <person name="Park D."/>
            <person name="Pearson M."/>
            <person name="Roberts A."/>
            <person name="Saif S."/>
            <person name="Shenoy N."/>
            <person name="Sisk P."/>
            <person name="Stolte C."/>
            <person name="Sykes S."/>
            <person name="Thomson T."/>
            <person name="Walk T."/>
            <person name="White J."/>
            <person name="Yandava C."/>
            <person name="Burger G."/>
            <person name="Gray M.W."/>
            <person name="Holland P.W.H."/>
            <person name="King N."/>
            <person name="Lang F.B.F."/>
            <person name="Roger A.J."/>
            <person name="Ruiz-Trillo I."/>
            <person name="Lander E."/>
            <person name="Nusbaum C."/>
        </authorList>
    </citation>
    <scope>NUCLEOTIDE SEQUENCE [LARGE SCALE GENOMIC DNA]</scope>
    <source>
        <strain evidence="10 11">ATCC 50062</strain>
    </source>
</reference>
<dbReference type="SUPFAM" id="SSF48439">
    <property type="entry name" value="Protein prenylyltransferase"/>
    <property type="match status" value="1"/>
</dbReference>
<protein>
    <recommendedName>
        <fullName evidence="3 9">Geranylgeranyl transferase type-2 subunit alpha</fullName>
        <ecNumber evidence="2 9">2.5.1.60</ecNumber>
    </recommendedName>
    <alternativeName>
        <fullName evidence="7 9">Geranylgeranyl transferase type II subunit alpha</fullName>
    </alternativeName>
</protein>
<accession>A0A0L0DQZ4</accession>
<dbReference type="PROSITE" id="PS51147">
    <property type="entry name" value="PFTA"/>
    <property type="match status" value="4"/>
</dbReference>
<keyword evidence="11" id="KW-1185">Reference proteome</keyword>
<dbReference type="AlphaFoldDB" id="A0A0L0DQZ4"/>
<evidence type="ECO:0000256" key="5">
    <source>
        <dbReference type="ARBA" id="ARBA00022679"/>
    </source>
</evidence>
<sequence length="570" mass="60747">MLHGRLKKKTPAALEAARAAKVAARVKAYRACVAKAMESRQAGSNDEAALETVTRALEMNSDLYSLWNYRREMLMARMADGRAEPADTAAVELAFTARCLRSNPKSYWLWHHRVWVMEMDGYTPDFAEELRLCGLMLDADDRNFHCWNYRRYIAGTAAVPDADELDYTLDRINANFSNYSAWHYRSHLLPRIHGPDFAASDSSFATTEFELVQSAFYTEPDDQSAWLYHRWLLGRSAAPPRLTAVIALPGPAPILALVFSVPVAGVAPTNVTVAPLPPTSPPLRWRPAHSGRLAGGLSPVWLATLDASPATLSVAVNTGPGIAAKDGSPLIDGVAMNAELELPGPATVVLELDAQLAAAAAARSDLLARELAACDELLDLEPDAKWALLTKAFILEALDPASPVLDTLYTCLLDVDPYRAGFYRDALSRRTLDAALADHDSASLSFALPAAGLVALGPRTHALASATALDFSGNPLRCLAGAEAFVSATALDLSSCGLRELGTHLADLPVLASLNLANNALHPDPAVAFAGLAGSPLAASLTALDLSGNDGYDTPAAAVAVAAIFPRLAH</sequence>
<dbReference type="SUPFAM" id="SSF52047">
    <property type="entry name" value="RNI-like"/>
    <property type="match status" value="1"/>
</dbReference>
<keyword evidence="5 9" id="KW-0808">Transferase</keyword>
<dbReference type="Gene3D" id="3.80.10.10">
    <property type="entry name" value="Ribonuclease Inhibitor"/>
    <property type="match status" value="1"/>
</dbReference>
<comment type="function">
    <text evidence="9">Catalyzes the transfer of a geranyl-geranyl moiety from geranyl-geranyl pyrophosphate to cysteines occuring in specific C-terminal amino acid sequences.</text>
</comment>
<comment type="catalytic activity">
    <reaction evidence="8 9">
        <text>geranylgeranyl diphosphate + L-cysteinyl-[protein] = S-geranylgeranyl-L-cysteinyl-[protein] + diphosphate</text>
        <dbReference type="Rhea" id="RHEA:21240"/>
        <dbReference type="Rhea" id="RHEA-COMP:10131"/>
        <dbReference type="Rhea" id="RHEA-COMP:11537"/>
        <dbReference type="ChEBI" id="CHEBI:29950"/>
        <dbReference type="ChEBI" id="CHEBI:33019"/>
        <dbReference type="ChEBI" id="CHEBI:57533"/>
        <dbReference type="ChEBI" id="CHEBI:86021"/>
        <dbReference type="EC" id="2.5.1.60"/>
    </reaction>
</comment>
<proteinExistence type="inferred from homology"/>
<evidence type="ECO:0000313" key="10">
    <source>
        <dbReference type="EMBL" id="KNC54436.1"/>
    </source>
</evidence>
<dbReference type="OrthoDB" id="1658at2759"/>
<dbReference type="eggNOG" id="KOG0529">
    <property type="taxonomic scope" value="Eukaryota"/>
</dbReference>
<evidence type="ECO:0000256" key="8">
    <source>
        <dbReference type="ARBA" id="ARBA00047658"/>
    </source>
</evidence>
<evidence type="ECO:0000313" key="11">
    <source>
        <dbReference type="Proteomes" id="UP000054408"/>
    </source>
</evidence>
<keyword evidence="6" id="KW-0677">Repeat</keyword>
<dbReference type="Pfam" id="PF01239">
    <property type="entry name" value="PPTA"/>
    <property type="match status" value="5"/>
</dbReference>
<dbReference type="GO" id="GO:0097354">
    <property type="term" value="P:prenylation"/>
    <property type="evidence" value="ECO:0007669"/>
    <property type="project" value="UniProtKB-UniRule"/>
</dbReference>
<name>A0A0L0DQZ4_THETB</name>
<evidence type="ECO:0000256" key="6">
    <source>
        <dbReference type="ARBA" id="ARBA00022737"/>
    </source>
</evidence>
<dbReference type="OMA" id="RILWSEG"/>
<dbReference type="RefSeq" id="XP_013753729.1">
    <property type="nucleotide sequence ID" value="XM_013898275.1"/>
</dbReference>
<evidence type="ECO:0000256" key="7">
    <source>
        <dbReference type="ARBA" id="ARBA00031267"/>
    </source>
</evidence>
<evidence type="ECO:0000256" key="1">
    <source>
        <dbReference type="ARBA" id="ARBA00006734"/>
    </source>
</evidence>
<dbReference type="Proteomes" id="UP000054408">
    <property type="component" value="Unassembled WGS sequence"/>
</dbReference>
<dbReference type="Gene3D" id="1.25.40.120">
    <property type="entry name" value="Protein prenylyltransferase"/>
    <property type="match status" value="1"/>
</dbReference>
<dbReference type="STRING" id="461836.A0A0L0DQZ4"/>
<dbReference type="PANTHER" id="PTHR11129:SF2">
    <property type="entry name" value="GERANYLGERANYL TRANSFERASE TYPE-2 SUBUNIT ALPHA"/>
    <property type="match status" value="1"/>
</dbReference>
<dbReference type="GeneID" id="25568456"/>
<dbReference type="FunFam" id="1.25.40.120:FF:000035">
    <property type="entry name" value="Geranylgeranyl transferase type-2 subunit alpha"/>
    <property type="match status" value="1"/>
</dbReference>
<gene>
    <name evidence="10" type="ORF">AMSG_10169</name>
</gene>
<dbReference type="InterPro" id="IPR032675">
    <property type="entry name" value="LRR_dom_sf"/>
</dbReference>
<dbReference type="GO" id="GO:0004663">
    <property type="term" value="F:Rab geranylgeranyltransferase activity"/>
    <property type="evidence" value="ECO:0007669"/>
    <property type="project" value="UniProtKB-UniRule"/>
</dbReference>
<evidence type="ECO:0000256" key="2">
    <source>
        <dbReference type="ARBA" id="ARBA00012656"/>
    </source>
</evidence>
<dbReference type="Gene3D" id="2.60.40.1130">
    <property type="entry name" value="Rab geranylgeranyltransferase alpha-subunit, insert domain"/>
    <property type="match status" value="1"/>
</dbReference>